<evidence type="ECO:0000313" key="2">
    <source>
        <dbReference type="EMBL" id="WVN89332.1"/>
    </source>
</evidence>
<reference evidence="2" key="3">
    <citation type="submission" date="2024-01" db="EMBL/GenBank/DDBJ databases">
        <authorList>
            <person name="Coelho M.A."/>
            <person name="David-Palma M."/>
            <person name="Shea T."/>
            <person name="Sun S."/>
            <person name="Cuomo C.A."/>
            <person name="Heitman J."/>
        </authorList>
    </citation>
    <scope>NUCLEOTIDE SEQUENCE</scope>
    <source>
        <strain evidence="2">CBS 7841</strain>
    </source>
</reference>
<feature type="compositionally biased region" description="Basic and acidic residues" evidence="1">
    <location>
        <begin position="61"/>
        <end position="80"/>
    </location>
</feature>
<dbReference type="GeneID" id="91088764"/>
<sequence length="118" mass="13197">MPARELRKKDAKTPYEALRRVRPTLTRERIWGSRAYVTSERNEEYSCMALAAGWVTPSGVRDGEGLDDPHGAPCFEDRTPTPDLEIPSHIARGDKNEASDEEDSSQADEANYLAVFCP</sequence>
<proteinExistence type="predicted"/>
<evidence type="ECO:0000256" key="1">
    <source>
        <dbReference type="SAM" id="MobiDB-lite"/>
    </source>
</evidence>
<accession>A0AAJ8JVQ6</accession>
<dbReference type="AlphaFoldDB" id="A0AAJ8JVQ6"/>
<dbReference type="RefSeq" id="XP_066070032.1">
    <property type="nucleotide sequence ID" value="XM_066213935.1"/>
</dbReference>
<organism evidence="2 3">
    <name type="scientific">Cryptococcus depauperatus CBS 7841</name>
    <dbReference type="NCBI Taxonomy" id="1295531"/>
    <lineage>
        <taxon>Eukaryota</taxon>
        <taxon>Fungi</taxon>
        <taxon>Dikarya</taxon>
        <taxon>Basidiomycota</taxon>
        <taxon>Agaricomycotina</taxon>
        <taxon>Tremellomycetes</taxon>
        <taxon>Tremellales</taxon>
        <taxon>Cryptococcaceae</taxon>
        <taxon>Cryptococcus</taxon>
    </lineage>
</organism>
<dbReference type="KEGG" id="cdep:91088764"/>
<gene>
    <name evidence="2" type="ORF">L203_104554</name>
</gene>
<name>A0AAJ8JVQ6_9TREE</name>
<protein>
    <submittedName>
        <fullName evidence="2">Uncharacterized protein</fullName>
    </submittedName>
</protein>
<evidence type="ECO:0000313" key="3">
    <source>
        <dbReference type="Proteomes" id="UP000094043"/>
    </source>
</evidence>
<feature type="region of interest" description="Disordered" evidence="1">
    <location>
        <begin position="60"/>
        <end position="110"/>
    </location>
</feature>
<reference evidence="2" key="1">
    <citation type="submission" date="2016-06" db="EMBL/GenBank/DDBJ databases">
        <authorList>
            <person name="Cuomo C."/>
            <person name="Litvintseva A."/>
            <person name="Heitman J."/>
            <person name="Chen Y."/>
            <person name="Sun S."/>
            <person name="Springer D."/>
            <person name="Dromer F."/>
            <person name="Young S."/>
            <person name="Zeng Q."/>
            <person name="Chapman S."/>
            <person name="Gujja S."/>
            <person name="Saif S."/>
            <person name="Birren B."/>
        </authorList>
    </citation>
    <scope>NUCLEOTIDE SEQUENCE</scope>
    <source>
        <strain evidence="2">CBS 7841</strain>
    </source>
</reference>
<keyword evidence="3" id="KW-1185">Reference proteome</keyword>
<dbReference type="Proteomes" id="UP000094043">
    <property type="component" value="Chromosome 5"/>
</dbReference>
<dbReference type="EMBL" id="CP143788">
    <property type="protein sequence ID" value="WVN89332.1"/>
    <property type="molecule type" value="Genomic_DNA"/>
</dbReference>
<reference evidence="2" key="2">
    <citation type="journal article" date="2022" name="Elife">
        <title>Obligate sexual reproduction of a homothallic fungus closely related to the Cryptococcus pathogenic species complex.</title>
        <authorList>
            <person name="Passer A.R."/>
            <person name="Clancey S.A."/>
            <person name="Shea T."/>
            <person name="David-Palma M."/>
            <person name="Averette A.F."/>
            <person name="Boekhout T."/>
            <person name="Porcel B.M."/>
            <person name="Nowrousian M."/>
            <person name="Cuomo C.A."/>
            <person name="Sun S."/>
            <person name="Heitman J."/>
            <person name="Coelho M.A."/>
        </authorList>
    </citation>
    <scope>NUCLEOTIDE SEQUENCE</scope>
    <source>
        <strain evidence="2">CBS 7841</strain>
    </source>
</reference>